<dbReference type="Proteomes" id="UP001320715">
    <property type="component" value="Unassembled WGS sequence"/>
</dbReference>
<keyword evidence="18" id="KW-1185">Reference proteome</keyword>
<dbReference type="InterPro" id="IPR005260">
    <property type="entry name" value="Asp_kin_monofn"/>
</dbReference>
<evidence type="ECO:0000256" key="7">
    <source>
        <dbReference type="ARBA" id="ARBA00022605"/>
    </source>
</evidence>
<evidence type="ECO:0000313" key="18">
    <source>
        <dbReference type="Proteomes" id="UP001320715"/>
    </source>
</evidence>
<dbReference type="GO" id="GO:0004072">
    <property type="term" value="F:aspartate kinase activity"/>
    <property type="evidence" value="ECO:0007669"/>
    <property type="project" value="UniProtKB-EC"/>
</dbReference>
<evidence type="ECO:0000256" key="4">
    <source>
        <dbReference type="ARBA" id="ARBA00010122"/>
    </source>
</evidence>
<dbReference type="Gene3D" id="3.40.1160.10">
    <property type="entry name" value="Acetylglutamate kinase-like"/>
    <property type="match status" value="1"/>
</dbReference>
<evidence type="ECO:0000256" key="1">
    <source>
        <dbReference type="ARBA" id="ARBA00004766"/>
    </source>
</evidence>
<keyword evidence="9" id="KW-0547">Nucleotide-binding</keyword>
<dbReference type="NCBIfam" id="NF005154">
    <property type="entry name" value="PRK06635.1-2"/>
    <property type="match status" value="1"/>
</dbReference>
<dbReference type="InterPro" id="IPR054352">
    <property type="entry name" value="ACT_Aspartokinase"/>
</dbReference>
<comment type="pathway">
    <text evidence="3 15">Amino-acid biosynthesis; L-threonine biosynthesis; L-threonine from L-aspartate: step 1/5.</text>
</comment>
<dbReference type="Pfam" id="PF00696">
    <property type="entry name" value="AA_kinase"/>
    <property type="match status" value="1"/>
</dbReference>
<evidence type="ECO:0000256" key="5">
    <source>
        <dbReference type="ARBA" id="ARBA00013059"/>
    </source>
</evidence>
<dbReference type="InterPro" id="IPR018042">
    <property type="entry name" value="Aspartate_kinase_CS"/>
</dbReference>
<evidence type="ECO:0000256" key="9">
    <source>
        <dbReference type="ARBA" id="ARBA00022741"/>
    </source>
</evidence>
<evidence type="ECO:0000256" key="11">
    <source>
        <dbReference type="ARBA" id="ARBA00022840"/>
    </source>
</evidence>
<evidence type="ECO:0000256" key="14">
    <source>
        <dbReference type="RuleBase" id="RU003448"/>
    </source>
</evidence>
<comment type="similarity">
    <text evidence="4 14">Belongs to the aspartokinase family.</text>
</comment>
<evidence type="ECO:0000256" key="15">
    <source>
        <dbReference type="RuleBase" id="RU004249"/>
    </source>
</evidence>
<dbReference type="EMBL" id="JAAAML010000002">
    <property type="protein sequence ID" value="MCO6408442.1"/>
    <property type="molecule type" value="Genomic_DNA"/>
</dbReference>
<dbReference type="PANTHER" id="PTHR21499:SF3">
    <property type="entry name" value="ASPARTOKINASE"/>
    <property type="match status" value="1"/>
</dbReference>
<sequence>MARIVMKFGGTSVADLDRIRNVARHVKREVDAGHEVAVVVSAMAGKTNELVNWVQQMPKVAGASASFYDAREYDAIVASGEQVTSGLLAIALQSMGVDARSWQGWQIPVKTDNAHAAARIVDIDGSELIRRFEIGQVAVVAGFQGVGPDNRLATLGRGGSDTSAVAIAAAVKADRCDIYTDVDGVYTTDPRIEPKARRMKKIAFEEMLEMASLGAKVLQVRSVELAMVHKVRTFVRSSFEDPDAPGMGDLLNPPGTLICDEEEIVEQEVVTGIAYAKDEAQISLRRLADRPGVSAAIFGPLADAHINVDMIVQNISEDGSRTDMTFTVPSSDAEKALAVLAGQKELVGYDVVQSESGLAKVSVIGIGMRSHAGVAASAFKALAEKSINIKAITTSEIKISILIDGAYAELAVRTLHSVYGLDKT</sequence>
<evidence type="ECO:0000256" key="6">
    <source>
        <dbReference type="ARBA" id="ARBA00016273"/>
    </source>
</evidence>
<evidence type="ECO:0000256" key="13">
    <source>
        <dbReference type="ARBA" id="ARBA00047872"/>
    </source>
</evidence>
<dbReference type="InterPro" id="IPR036393">
    <property type="entry name" value="AceGlu_kinase-like_sf"/>
</dbReference>
<evidence type="ECO:0000259" key="16">
    <source>
        <dbReference type="PROSITE" id="PS51671"/>
    </source>
</evidence>
<reference evidence="17 18" key="1">
    <citation type="submission" date="2020-01" db="EMBL/GenBank/DDBJ databases">
        <title>Genomes of bacteria type strains.</title>
        <authorList>
            <person name="Chen J."/>
            <person name="Zhu S."/>
            <person name="Yang J."/>
        </authorList>
    </citation>
    <scope>NUCLEOTIDE SEQUENCE [LARGE SCALE GENOMIC DNA]</scope>
    <source>
        <strain evidence="17 18">DSM 16655</strain>
    </source>
</reference>
<organism evidence="17 18">
    <name type="scientific">Hoeflea alexandrii</name>
    <dbReference type="NCBI Taxonomy" id="288436"/>
    <lineage>
        <taxon>Bacteria</taxon>
        <taxon>Pseudomonadati</taxon>
        <taxon>Pseudomonadota</taxon>
        <taxon>Alphaproteobacteria</taxon>
        <taxon>Hyphomicrobiales</taxon>
        <taxon>Rhizobiaceae</taxon>
        <taxon>Hoeflea</taxon>
    </lineage>
</organism>
<comment type="caution">
    <text evidence="17">The sequence shown here is derived from an EMBL/GenBank/DDBJ whole genome shotgun (WGS) entry which is preliminary data.</text>
</comment>
<gene>
    <name evidence="17" type="ORF">GTW23_09680</name>
</gene>
<accession>A0ABT1CQH9</accession>
<dbReference type="NCBIfam" id="TIGR00657">
    <property type="entry name" value="asp_kinases"/>
    <property type="match status" value="1"/>
</dbReference>
<dbReference type="InterPro" id="IPR045865">
    <property type="entry name" value="ACT-like_dom_sf"/>
</dbReference>
<evidence type="ECO:0000256" key="12">
    <source>
        <dbReference type="ARBA" id="ARBA00023154"/>
    </source>
</evidence>
<evidence type="ECO:0000256" key="10">
    <source>
        <dbReference type="ARBA" id="ARBA00022777"/>
    </source>
</evidence>
<dbReference type="InterPro" id="IPR041740">
    <property type="entry name" value="AKii-LysC-BS"/>
</dbReference>
<dbReference type="CDD" id="cd04913">
    <property type="entry name" value="ACT_AKii-LysC-BS-like_1"/>
    <property type="match status" value="1"/>
</dbReference>
<dbReference type="InterPro" id="IPR002912">
    <property type="entry name" value="ACT_dom"/>
</dbReference>
<comment type="catalytic activity">
    <reaction evidence="13 14">
        <text>L-aspartate + ATP = 4-phospho-L-aspartate + ADP</text>
        <dbReference type="Rhea" id="RHEA:23776"/>
        <dbReference type="ChEBI" id="CHEBI:29991"/>
        <dbReference type="ChEBI" id="CHEBI:30616"/>
        <dbReference type="ChEBI" id="CHEBI:57535"/>
        <dbReference type="ChEBI" id="CHEBI:456216"/>
        <dbReference type="EC" id="2.7.2.4"/>
    </reaction>
</comment>
<dbReference type="EC" id="2.7.2.4" evidence="5 14"/>
<dbReference type="PIRSF" id="PIRSF000726">
    <property type="entry name" value="Asp_kin"/>
    <property type="match status" value="1"/>
</dbReference>
<keyword evidence="8 14" id="KW-0808">Transferase</keyword>
<dbReference type="CDD" id="cd04923">
    <property type="entry name" value="ACT_AK-LysC-DapG-like_2"/>
    <property type="match status" value="1"/>
</dbReference>
<evidence type="ECO:0000313" key="17">
    <source>
        <dbReference type="EMBL" id="MCO6408442.1"/>
    </source>
</evidence>
<evidence type="ECO:0000256" key="3">
    <source>
        <dbReference type="ARBA" id="ARBA00005139"/>
    </source>
</evidence>
<dbReference type="Pfam" id="PF22468">
    <property type="entry name" value="ACT_9"/>
    <property type="match status" value="2"/>
</dbReference>
<dbReference type="RefSeq" id="WP_152011388.1">
    <property type="nucleotide sequence ID" value="NZ_JAAAML010000002.1"/>
</dbReference>
<keyword evidence="10 14" id="KW-0418">Kinase</keyword>
<feature type="domain" description="ACT" evidence="16">
    <location>
        <begin position="363"/>
        <end position="424"/>
    </location>
</feature>
<protein>
    <recommendedName>
        <fullName evidence="6 14">Aspartokinase</fullName>
        <ecNumber evidence="5 14">2.7.2.4</ecNumber>
    </recommendedName>
</protein>
<comment type="pathway">
    <text evidence="1 15">Amino-acid biosynthesis; L-lysine biosynthesis via DAP pathway; (S)-tetrahydrodipicolinate from L-aspartate: step 1/4.</text>
</comment>
<dbReference type="InterPro" id="IPR001341">
    <property type="entry name" value="Asp_kinase"/>
</dbReference>
<comment type="pathway">
    <text evidence="2 15">Amino-acid biosynthesis; L-methionine biosynthesis via de novo pathway; L-homoserine from L-aspartate: step 1/3.</text>
</comment>
<dbReference type="CDD" id="cd04261">
    <property type="entry name" value="AAK_AKii-LysC-BS"/>
    <property type="match status" value="1"/>
</dbReference>
<dbReference type="NCBIfam" id="TIGR00656">
    <property type="entry name" value="asp_kin_monofn"/>
    <property type="match status" value="1"/>
</dbReference>
<dbReference type="PROSITE" id="PS51671">
    <property type="entry name" value="ACT"/>
    <property type="match status" value="2"/>
</dbReference>
<dbReference type="InterPro" id="IPR001048">
    <property type="entry name" value="Asp/Glu/Uridylate_kinase"/>
</dbReference>
<dbReference type="SUPFAM" id="SSF53633">
    <property type="entry name" value="Carbamate kinase-like"/>
    <property type="match status" value="1"/>
</dbReference>
<dbReference type="SUPFAM" id="SSF55021">
    <property type="entry name" value="ACT-like"/>
    <property type="match status" value="2"/>
</dbReference>
<keyword evidence="12" id="KW-0457">Lysine biosynthesis</keyword>
<keyword evidence="7 15" id="KW-0028">Amino-acid biosynthesis</keyword>
<keyword evidence="11" id="KW-0067">ATP-binding</keyword>
<proteinExistence type="inferred from homology"/>
<feature type="domain" description="ACT" evidence="16">
    <location>
        <begin position="282"/>
        <end position="357"/>
    </location>
</feature>
<dbReference type="NCBIfam" id="NF005155">
    <property type="entry name" value="PRK06635.1-4"/>
    <property type="match status" value="1"/>
</dbReference>
<dbReference type="Gene3D" id="3.30.2130.10">
    <property type="entry name" value="VC0802-like"/>
    <property type="match status" value="1"/>
</dbReference>
<evidence type="ECO:0000256" key="2">
    <source>
        <dbReference type="ARBA" id="ARBA00004986"/>
    </source>
</evidence>
<dbReference type="PROSITE" id="PS00324">
    <property type="entry name" value="ASPARTOKINASE"/>
    <property type="match status" value="1"/>
</dbReference>
<dbReference type="PANTHER" id="PTHR21499">
    <property type="entry name" value="ASPARTATE KINASE"/>
    <property type="match status" value="1"/>
</dbReference>
<name>A0ABT1CQH9_9HYPH</name>
<evidence type="ECO:0000256" key="8">
    <source>
        <dbReference type="ARBA" id="ARBA00022679"/>
    </source>
</evidence>